<keyword evidence="5 8" id="KW-0547">Nucleotide-binding</keyword>
<dbReference type="EC" id="2.7.2.11" evidence="8"/>
<evidence type="ECO:0000256" key="5">
    <source>
        <dbReference type="ARBA" id="ARBA00022741"/>
    </source>
</evidence>
<dbReference type="GO" id="GO:0055129">
    <property type="term" value="P:L-proline biosynthetic process"/>
    <property type="evidence" value="ECO:0007669"/>
    <property type="project" value="UniProtKB-UniRule"/>
</dbReference>
<dbReference type="InterPro" id="IPR001057">
    <property type="entry name" value="Glu/AcGlu_kinase"/>
</dbReference>
<dbReference type="PROSITE" id="PS00902">
    <property type="entry name" value="GLUTAMATE_5_KINASE"/>
    <property type="match status" value="1"/>
</dbReference>
<evidence type="ECO:0000313" key="10">
    <source>
        <dbReference type="EMBL" id="SNQ28683.1"/>
    </source>
</evidence>
<dbReference type="GO" id="GO:0005524">
    <property type="term" value="F:ATP binding"/>
    <property type="evidence" value="ECO:0007669"/>
    <property type="project" value="UniProtKB-KW"/>
</dbReference>
<dbReference type="FunFam" id="3.40.1160.10:FF:000018">
    <property type="entry name" value="Glutamate 5-kinase"/>
    <property type="match status" value="1"/>
</dbReference>
<keyword evidence="6 8" id="KW-0418">Kinase</keyword>
<dbReference type="InterPro" id="IPR015947">
    <property type="entry name" value="PUA-like_sf"/>
</dbReference>
<dbReference type="Pfam" id="PF01472">
    <property type="entry name" value="PUA"/>
    <property type="match status" value="1"/>
</dbReference>
<reference evidence="11" key="1">
    <citation type="submission" date="2017-06" db="EMBL/GenBank/DDBJ databases">
        <authorList>
            <person name="Varghese N."/>
            <person name="Submissions S."/>
        </authorList>
    </citation>
    <scope>NUCLEOTIDE SEQUENCE [LARGE SCALE GENOMIC DNA]</scope>
    <source>
        <strain evidence="11">ANC 5114</strain>
    </source>
</reference>
<feature type="domain" description="PUA" evidence="9">
    <location>
        <begin position="286"/>
        <end position="366"/>
    </location>
</feature>
<dbReference type="PRINTS" id="PR00474">
    <property type="entry name" value="GLU5KINASE"/>
</dbReference>
<feature type="binding site" evidence="8">
    <location>
        <position position="60"/>
    </location>
    <ligand>
        <name>substrate</name>
    </ligand>
</feature>
<comment type="similarity">
    <text evidence="8">Belongs to the glutamate 5-kinase family.</text>
</comment>
<keyword evidence="2 8" id="KW-0028">Amino-acid biosynthesis</keyword>
<dbReference type="InterPro" id="IPR001048">
    <property type="entry name" value="Asp/Glu/Uridylate_kinase"/>
</dbReference>
<name>A0A217EDV7_9GAMM</name>
<dbReference type="Proteomes" id="UP000243463">
    <property type="component" value="Unassembled WGS sequence"/>
</dbReference>
<evidence type="ECO:0000259" key="9">
    <source>
        <dbReference type="SMART" id="SM00359"/>
    </source>
</evidence>
<dbReference type="HAMAP" id="MF_00456">
    <property type="entry name" value="ProB"/>
    <property type="match status" value="1"/>
</dbReference>
<dbReference type="AlphaFoldDB" id="A0A217EDV7"/>
<proteinExistence type="inferred from homology"/>
<dbReference type="GO" id="GO:0004349">
    <property type="term" value="F:glutamate 5-kinase activity"/>
    <property type="evidence" value="ECO:0007669"/>
    <property type="project" value="UniProtKB-UniRule"/>
</dbReference>
<comment type="catalytic activity">
    <reaction evidence="8">
        <text>L-glutamate + ATP = L-glutamyl 5-phosphate + ADP</text>
        <dbReference type="Rhea" id="RHEA:14877"/>
        <dbReference type="ChEBI" id="CHEBI:29985"/>
        <dbReference type="ChEBI" id="CHEBI:30616"/>
        <dbReference type="ChEBI" id="CHEBI:58274"/>
        <dbReference type="ChEBI" id="CHEBI:456216"/>
        <dbReference type="EC" id="2.7.2.11"/>
    </reaction>
</comment>
<dbReference type="PIRSF" id="PIRSF000729">
    <property type="entry name" value="GK"/>
    <property type="match status" value="1"/>
</dbReference>
<dbReference type="GO" id="GO:0005829">
    <property type="term" value="C:cytosol"/>
    <property type="evidence" value="ECO:0007669"/>
    <property type="project" value="TreeGrafter"/>
</dbReference>
<keyword evidence="11" id="KW-1185">Reference proteome</keyword>
<comment type="caution">
    <text evidence="8">Lacks conserved residue(s) required for the propagation of feature annotation.</text>
</comment>
<dbReference type="UniPathway" id="UPA00098">
    <property type="reaction ID" value="UER00359"/>
</dbReference>
<evidence type="ECO:0000256" key="4">
    <source>
        <dbReference type="ARBA" id="ARBA00022679"/>
    </source>
</evidence>
<keyword evidence="1 8" id="KW-0963">Cytoplasm</keyword>
<protein>
    <recommendedName>
        <fullName evidence="8">Glutamate 5-kinase</fullName>
        <ecNumber evidence="8">2.7.2.11</ecNumber>
    </recommendedName>
    <alternativeName>
        <fullName evidence="8">Gamma-glutamyl kinase</fullName>
        <shortName evidence="8">GK</shortName>
    </alternativeName>
</protein>
<dbReference type="GO" id="GO:0003723">
    <property type="term" value="F:RNA binding"/>
    <property type="evidence" value="ECO:0007669"/>
    <property type="project" value="InterPro"/>
</dbReference>
<dbReference type="CDD" id="cd21157">
    <property type="entry name" value="PUA_G5K"/>
    <property type="match status" value="1"/>
</dbReference>
<keyword evidence="3 8" id="KW-0641">Proline biosynthesis</keyword>
<evidence type="ECO:0000313" key="11">
    <source>
        <dbReference type="Proteomes" id="UP000243463"/>
    </source>
</evidence>
<dbReference type="CDD" id="cd04242">
    <property type="entry name" value="AAK_G5K_ProB"/>
    <property type="match status" value="1"/>
</dbReference>
<evidence type="ECO:0000256" key="1">
    <source>
        <dbReference type="ARBA" id="ARBA00022490"/>
    </source>
</evidence>
<keyword evidence="4 8" id="KW-0808">Transferase</keyword>
<dbReference type="PANTHER" id="PTHR43654">
    <property type="entry name" value="GLUTAMATE 5-KINASE"/>
    <property type="match status" value="1"/>
</dbReference>
<dbReference type="NCBIfam" id="TIGR01027">
    <property type="entry name" value="proB"/>
    <property type="match status" value="1"/>
</dbReference>
<feature type="binding site" evidence="8">
    <location>
        <position position="20"/>
    </location>
    <ligand>
        <name>ATP</name>
        <dbReference type="ChEBI" id="CHEBI:30616"/>
    </ligand>
</feature>
<dbReference type="InterPro" id="IPR019797">
    <property type="entry name" value="Glutamate_5-kinase_CS"/>
</dbReference>
<comment type="pathway">
    <text evidence="8">Amino-acid biosynthesis; L-proline biosynthesis; L-glutamate 5-semialdehyde from L-glutamate: step 1/2.</text>
</comment>
<dbReference type="SUPFAM" id="SSF88697">
    <property type="entry name" value="PUA domain-like"/>
    <property type="match status" value="1"/>
</dbReference>
<evidence type="ECO:0000256" key="6">
    <source>
        <dbReference type="ARBA" id="ARBA00022777"/>
    </source>
</evidence>
<dbReference type="RefSeq" id="WP_088822717.1">
    <property type="nucleotide sequence ID" value="NZ_FZLN01000001.1"/>
</dbReference>
<evidence type="ECO:0000256" key="8">
    <source>
        <dbReference type="HAMAP-Rule" id="MF_00456"/>
    </source>
</evidence>
<dbReference type="PROSITE" id="PS50890">
    <property type="entry name" value="PUA"/>
    <property type="match status" value="1"/>
</dbReference>
<dbReference type="Gene3D" id="3.40.1160.10">
    <property type="entry name" value="Acetylglutamate kinase-like"/>
    <property type="match status" value="2"/>
</dbReference>
<comment type="subcellular location">
    <subcellularLocation>
        <location evidence="8">Cytoplasm</location>
    </subcellularLocation>
</comment>
<dbReference type="InterPro" id="IPR005715">
    <property type="entry name" value="Glu_5kinase/COase_Synthase"/>
</dbReference>
<organism evidence="10 11">
    <name type="scientific">Acinetobacter apis</name>
    <dbReference type="NCBI Taxonomy" id="1229165"/>
    <lineage>
        <taxon>Bacteria</taxon>
        <taxon>Pseudomonadati</taxon>
        <taxon>Pseudomonadota</taxon>
        <taxon>Gammaproteobacteria</taxon>
        <taxon>Moraxellales</taxon>
        <taxon>Moraxellaceae</taxon>
        <taxon>Acinetobacter</taxon>
    </lineage>
</organism>
<dbReference type="InterPro" id="IPR002478">
    <property type="entry name" value="PUA"/>
</dbReference>
<evidence type="ECO:0000256" key="3">
    <source>
        <dbReference type="ARBA" id="ARBA00022650"/>
    </source>
</evidence>
<evidence type="ECO:0000256" key="2">
    <source>
        <dbReference type="ARBA" id="ARBA00022605"/>
    </source>
</evidence>
<dbReference type="InterPro" id="IPR036974">
    <property type="entry name" value="PUA_sf"/>
</dbReference>
<dbReference type="InterPro" id="IPR036393">
    <property type="entry name" value="AceGlu_kinase-like_sf"/>
</dbReference>
<keyword evidence="7 8" id="KW-0067">ATP-binding</keyword>
<dbReference type="SMART" id="SM00359">
    <property type="entry name" value="PUA"/>
    <property type="match status" value="1"/>
</dbReference>
<dbReference type="InterPro" id="IPR041739">
    <property type="entry name" value="G5K_ProB"/>
</dbReference>
<dbReference type="SUPFAM" id="SSF53633">
    <property type="entry name" value="Carbamate kinase-like"/>
    <property type="match status" value="1"/>
</dbReference>
<dbReference type="Pfam" id="PF00696">
    <property type="entry name" value="AA_kinase"/>
    <property type="match status" value="1"/>
</dbReference>
<gene>
    <name evidence="8" type="primary">proB</name>
    <name evidence="10" type="ORF">SAMN05444584_0608</name>
</gene>
<dbReference type="Gene3D" id="2.30.130.10">
    <property type="entry name" value="PUA domain"/>
    <property type="match status" value="1"/>
</dbReference>
<dbReference type="EMBL" id="FZLN01000001">
    <property type="protein sequence ID" value="SNQ28683.1"/>
    <property type="molecule type" value="Genomic_DNA"/>
</dbReference>
<dbReference type="PANTHER" id="PTHR43654:SF1">
    <property type="entry name" value="ISOPENTENYL PHOSPHATE KINASE"/>
    <property type="match status" value="1"/>
</dbReference>
<feature type="binding site" evidence="8">
    <location>
        <position position="147"/>
    </location>
    <ligand>
        <name>substrate</name>
    </ligand>
</feature>
<feature type="binding site" evidence="8">
    <location>
        <position position="159"/>
    </location>
    <ligand>
        <name>substrate</name>
    </ligand>
</feature>
<evidence type="ECO:0000256" key="7">
    <source>
        <dbReference type="ARBA" id="ARBA00022840"/>
    </source>
</evidence>
<sequence length="380" mass="41018">MVKVVNGHRQFNDCKRIVVKIGSSLLTANGQGLDLDAISHWAHQISQLHHAGLEIILVSSGAVAEGVVRMKLAERPNDLPSLQACAAIGQMGLIQTWSSILAEQQIQSAQVLLTHDDLTDRKRYLNASHTLQHLIDWRVIPVINENDTVSTREIKFGDNDTLAAMVAGQVNADLLVILTDQQGMFNADPRSHPDAELLSTVPALDDELFAMAGDGGALGRGGMVTKVRAARLAARSGCPTIVASGDSDHVLSRLIQGEALGTLFVVDEDPITARKQWLAAHLQTAGSLILDQGAIKAIKEQHRSLLPVGVQVVKGHFERGDVVECVDQHGLRVAVGRVNFSSRYANMVKGLSTEKVQQVLGAFGVVGSLEMIHRDQMALY</sequence>
<dbReference type="OrthoDB" id="9804434at2"/>
<comment type="function">
    <text evidence="8">Catalyzes the transfer of a phosphate group to glutamate to form L-glutamate 5-phosphate.</text>
</comment>
<dbReference type="InterPro" id="IPR011529">
    <property type="entry name" value="Glu_5kinase"/>
</dbReference>
<feature type="binding site" evidence="8">
    <location>
        <begin position="179"/>
        <end position="180"/>
    </location>
    <ligand>
        <name>ATP</name>
        <dbReference type="ChEBI" id="CHEBI:30616"/>
    </ligand>
</feature>
<accession>A0A217EDV7</accession>